<dbReference type="EMBL" id="FOUZ01000003">
    <property type="protein sequence ID" value="SFM82615.1"/>
    <property type="molecule type" value="Genomic_DNA"/>
</dbReference>
<dbReference type="STRING" id="684065.SAMN05421738_10315"/>
<name>A0A1I4U130_9FLAO</name>
<keyword evidence="4" id="KW-1185">Reference proteome</keyword>
<dbReference type="AlphaFoldDB" id="A0A1I4U130"/>
<feature type="region of interest" description="Disordered" evidence="1">
    <location>
        <begin position="111"/>
        <end position="130"/>
    </location>
</feature>
<evidence type="ECO:0000313" key="4">
    <source>
        <dbReference type="Proteomes" id="UP000199149"/>
    </source>
</evidence>
<sequence length="130" mass="15568">MRKLVLFFVLIIGFYSCTSKNYDKPKDLISKSEMIDIMTDLYISQQGLSMFPTQNEDQNLNFAKDAVDIMKAYDITFYTFEESYKYYAMNPEKFKKMLDDVKLKLEDQYSKEEKERQKNQTNNLEDLKKQ</sequence>
<dbReference type="Proteomes" id="UP000199149">
    <property type="component" value="Unassembled WGS sequence"/>
</dbReference>
<organism evidence="3 4">
    <name type="scientific">Algoriella xinjiangensis</name>
    <dbReference type="NCBI Taxonomy" id="684065"/>
    <lineage>
        <taxon>Bacteria</taxon>
        <taxon>Pseudomonadati</taxon>
        <taxon>Bacteroidota</taxon>
        <taxon>Flavobacteriia</taxon>
        <taxon>Flavobacteriales</taxon>
        <taxon>Weeksellaceae</taxon>
        <taxon>Algoriella</taxon>
    </lineage>
</organism>
<dbReference type="PROSITE" id="PS51257">
    <property type="entry name" value="PROKAR_LIPOPROTEIN"/>
    <property type="match status" value="1"/>
</dbReference>
<dbReference type="Pfam" id="PF14129">
    <property type="entry name" value="DUF4296"/>
    <property type="match status" value="1"/>
</dbReference>
<gene>
    <name evidence="3" type="ORF">SAMN05421738_10315</name>
</gene>
<evidence type="ECO:0000256" key="1">
    <source>
        <dbReference type="SAM" id="MobiDB-lite"/>
    </source>
</evidence>
<proteinExistence type="predicted"/>
<accession>A0A1I4U130</accession>
<dbReference type="RefSeq" id="WP_092906511.1">
    <property type="nucleotide sequence ID" value="NZ_FOUZ01000003.1"/>
</dbReference>
<feature type="domain" description="DUF4296" evidence="2">
    <location>
        <begin position="25"/>
        <end position="108"/>
    </location>
</feature>
<dbReference type="InterPro" id="IPR025381">
    <property type="entry name" value="DUF4296"/>
</dbReference>
<protein>
    <recommendedName>
        <fullName evidence="2">DUF4296 domain-containing protein</fullName>
    </recommendedName>
</protein>
<reference evidence="4" key="1">
    <citation type="submission" date="2016-10" db="EMBL/GenBank/DDBJ databases">
        <authorList>
            <person name="Varghese N."/>
            <person name="Submissions S."/>
        </authorList>
    </citation>
    <scope>NUCLEOTIDE SEQUENCE [LARGE SCALE GENOMIC DNA]</scope>
    <source>
        <strain evidence="4">XJ109</strain>
    </source>
</reference>
<evidence type="ECO:0000259" key="2">
    <source>
        <dbReference type="Pfam" id="PF14129"/>
    </source>
</evidence>
<dbReference type="OrthoDB" id="1525222at2"/>
<evidence type="ECO:0000313" key="3">
    <source>
        <dbReference type="EMBL" id="SFM82615.1"/>
    </source>
</evidence>